<evidence type="ECO:0000256" key="1">
    <source>
        <dbReference type="SAM" id="MobiDB-lite"/>
    </source>
</evidence>
<comment type="caution">
    <text evidence="2">The sequence shown here is derived from an EMBL/GenBank/DDBJ whole genome shotgun (WGS) entry which is preliminary data.</text>
</comment>
<evidence type="ECO:0000313" key="2">
    <source>
        <dbReference type="EMBL" id="GAH16386.1"/>
    </source>
</evidence>
<dbReference type="EMBL" id="BART01035655">
    <property type="protein sequence ID" value="GAH16386.1"/>
    <property type="molecule type" value="Genomic_DNA"/>
</dbReference>
<dbReference type="AlphaFoldDB" id="X1D6M3"/>
<name>X1D6M3_9ZZZZ</name>
<reference evidence="2" key="1">
    <citation type="journal article" date="2014" name="Front. Microbiol.">
        <title>High frequency of phylogenetically diverse reductive dehalogenase-homologous genes in deep subseafloor sedimentary metagenomes.</title>
        <authorList>
            <person name="Kawai M."/>
            <person name="Futagami T."/>
            <person name="Toyoda A."/>
            <person name="Takaki Y."/>
            <person name="Nishi S."/>
            <person name="Hori S."/>
            <person name="Arai W."/>
            <person name="Tsubouchi T."/>
            <person name="Morono Y."/>
            <person name="Uchiyama I."/>
            <person name="Ito T."/>
            <person name="Fujiyama A."/>
            <person name="Inagaki F."/>
            <person name="Takami H."/>
        </authorList>
    </citation>
    <scope>NUCLEOTIDE SEQUENCE</scope>
    <source>
        <strain evidence="2">Expedition CK06-06</strain>
    </source>
</reference>
<organism evidence="2">
    <name type="scientific">marine sediment metagenome</name>
    <dbReference type="NCBI Taxonomy" id="412755"/>
    <lineage>
        <taxon>unclassified sequences</taxon>
        <taxon>metagenomes</taxon>
        <taxon>ecological metagenomes</taxon>
    </lineage>
</organism>
<proteinExistence type="predicted"/>
<protein>
    <submittedName>
        <fullName evidence="2">Uncharacterized protein</fullName>
    </submittedName>
</protein>
<sequence length="115" mass="12114">MLGQDGGQQGGGQQGGGQQGGGQQGGMGGGQQGGMGGGQQGGMGGGQQGGMCWVAREVYGTENPKWRHFRSWLLSDAPDWLVSLYREHGEDFALWIHDKPALKDGIKILMDKAIE</sequence>
<accession>X1D6M3</accession>
<gene>
    <name evidence="2" type="ORF">S01H4_60459</name>
</gene>
<feature type="region of interest" description="Disordered" evidence="1">
    <location>
        <begin position="1"/>
        <end position="47"/>
    </location>
</feature>